<evidence type="ECO:0000313" key="2">
    <source>
        <dbReference type="EMBL" id="CAI9719854.1"/>
    </source>
</evidence>
<keyword evidence="1" id="KW-0472">Membrane</keyword>
<name>A0AA36F0B8_OCTVU</name>
<protein>
    <submittedName>
        <fullName evidence="2">Uncharacterized protein</fullName>
    </submittedName>
</protein>
<dbReference type="EMBL" id="OX597816">
    <property type="protein sequence ID" value="CAI9719854.1"/>
    <property type="molecule type" value="Genomic_DNA"/>
</dbReference>
<evidence type="ECO:0000313" key="3">
    <source>
        <dbReference type="Proteomes" id="UP001162480"/>
    </source>
</evidence>
<dbReference type="AlphaFoldDB" id="A0AA36F0B8"/>
<feature type="transmembrane region" description="Helical" evidence="1">
    <location>
        <begin position="91"/>
        <end position="111"/>
    </location>
</feature>
<evidence type="ECO:0000256" key="1">
    <source>
        <dbReference type="SAM" id="Phobius"/>
    </source>
</evidence>
<proteinExistence type="predicted"/>
<organism evidence="2 3">
    <name type="scientific">Octopus vulgaris</name>
    <name type="common">Common octopus</name>
    <dbReference type="NCBI Taxonomy" id="6645"/>
    <lineage>
        <taxon>Eukaryota</taxon>
        <taxon>Metazoa</taxon>
        <taxon>Spiralia</taxon>
        <taxon>Lophotrochozoa</taxon>
        <taxon>Mollusca</taxon>
        <taxon>Cephalopoda</taxon>
        <taxon>Coleoidea</taxon>
        <taxon>Octopodiformes</taxon>
        <taxon>Octopoda</taxon>
        <taxon>Incirrata</taxon>
        <taxon>Octopodidae</taxon>
        <taxon>Octopus</taxon>
    </lineage>
</organism>
<sequence>MKTWRASKKKKRTTEENFRISGERITEMHTGQFSIRIESVRLLQLVLVRVHNKEAFMPPEGYQFIGPNVLVLYRVETHTQHIKSANMTSGVVGLFMLSLLLPGIDAAFLNADTQQLCSYLCNINQCPDSCRMQVGVKWSRRSLNSVLHFKRSVLMESRKEK</sequence>
<keyword evidence="3" id="KW-1185">Reference proteome</keyword>
<keyword evidence="1" id="KW-0812">Transmembrane</keyword>
<gene>
    <name evidence="2" type="ORF">OCTVUL_1B005741</name>
</gene>
<reference evidence="2" key="1">
    <citation type="submission" date="2023-08" db="EMBL/GenBank/DDBJ databases">
        <authorList>
            <person name="Alioto T."/>
            <person name="Alioto T."/>
            <person name="Gomez Garrido J."/>
        </authorList>
    </citation>
    <scope>NUCLEOTIDE SEQUENCE</scope>
</reference>
<accession>A0AA36F0B8</accession>
<keyword evidence="1" id="KW-1133">Transmembrane helix</keyword>
<dbReference type="Proteomes" id="UP001162480">
    <property type="component" value="Chromosome 3"/>
</dbReference>